<dbReference type="Gene3D" id="3.40.50.10680">
    <property type="entry name" value="CofD-like domains"/>
    <property type="match status" value="1"/>
</dbReference>
<keyword evidence="3" id="KW-1185">Reference proteome</keyword>
<gene>
    <name evidence="2" type="ORF">B0T16DRAFT_81654</name>
</gene>
<dbReference type="EMBL" id="JAULSV010000002">
    <property type="protein sequence ID" value="KAK0651542.1"/>
    <property type="molecule type" value="Genomic_DNA"/>
</dbReference>
<evidence type="ECO:0000256" key="1">
    <source>
        <dbReference type="SAM" id="MobiDB-lite"/>
    </source>
</evidence>
<evidence type="ECO:0000313" key="3">
    <source>
        <dbReference type="Proteomes" id="UP001174936"/>
    </source>
</evidence>
<dbReference type="Pfam" id="PF01933">
    <property type="entry name" value="CofD"/>
    <property type="match status" value="1"/>
</dbReference>
<name>A0AA39YF78_9PEZI</name>
<comment type="caution">
    <text evidence="2">The sequence shown here is derived from an EMBL/GenBank/DDBJ whole genome shotgun (WGS) entry which is preliminary data.</text>
</comment>
<reference evidence="2" key="1">
    <citation type="submission" date="2023-06" db="EMBL/GenBank/DDBJ databases">
        <title>Genome-scale phylogeny and comparative genomics of the fungal order Sordariales.</title>
        <authorList>
            <consortium name="Lawrence Berkeley National Laboratory"/>
            <person name="Hensen N."/>
            <person name="Bonometti L."/>
            <person name="Westerberg I."/>
            <person name="Brannstrom I.O."/>
            <person name="Guillou S."/>
            <person name="Cros-Aarteil S."/>
            <person name="Calhoun S."/>
            <person name="Haridas S."/>
            <person name="Kuo A."/>
            <person name="Mondo S."/>
            <person name="Pangilinan J."/>
            <person name="Riley R."/>
            <person name="Labutti K."/>
            <person name="Andreopoulos B."/>
            <person name="Lipzen A."/>
            <person name="Chen C."/>
            <person name="Yanf M."/>
            <person name="Daum C."/>
            <person name="Ng V."/>
            <person name="Clum A."/>
            <person name="Steindorff A."/>
            <person name="Ohm R."/>
            <person name="Martin F."/>
            <person name="Silar P."/>
            <person name="Natvig D."/>
            <person name="Lalanne C."/>
            <person name="Gautier V."/>
            <person name="Ament-Velasquez S.L."/>
            <person name="Kruys A."/>
            <person name="Hutchinson M.I."/>
            <person name="Powell A.J."/>
            <person name="Barry K."/>
            <person name="Miller A.N."/>
            <person name="Grigoriev I.V."/>
            <person name="Debuchy R."/>
            <person name="Gladieux P."/>
            <person name="Thoren M.H."/>
            <person name="Johannesson H."/>
        </authorList>
    </citation>
    <scope>NUCLEOTIDE SEQUENCE</scope>
    <source>
        <strain evidence="2">SMH2532-1</strain>
    </source>
</reference>
<proteinExistence type="predicted"/>
<dbReference type="GO" id="GO:0043743">
    <property type="term" value="F:LPPG:FO 2-phospho-L-lactate transferase activity"/>
    <property type="evidence" value="ECO:0007669"/>
    <property type="project" value="InterPro"/>
</dbReference>
<dbReference type="SUPFAM" id="SSF142338">
    <property type="entry name" value="CofD-like"/>
    <property type="match status" value="1"/>
</dbReference>
<dbReference type="Proteomes" id="UP001174936">
    <property type="component" value="Unassembled WGS sequence"/>
</dbReference>
<accession>A0AA39YF78</accession>
<evidence type="ECO:0000313" key="2">
    <source>
        <dbReference type="EMBL" id="KAK0651542.1"/>
    </source>
</evidence>
<dbReference type="PANTHER" id="PTHR31240">
    <property type="entry name" value="MATERNAL EFFECT EMBRYO ARREST 18"/>
    <property type="match status" value="1"/>
</dbReference>
<dbReference type="InterPro" id="IPR002882">
    <property type="entry name" value="CofD"/>
</dbReference>
<feature type="region of interest" description="Disordered" evidence="1">
    <location>
        <begin position="389"/>
        <end position="411"/>
    </location>
</feature>
<organism evidence="2 3">
    <name type="scientific">Cercophora newfieldiana</name>
    <dbReference type="NCBI Taxonomy" id="92897"/>
    <lineage>
        <taxon>Eukaryota</taxon>
        <taxon>Fungi</taxon>
        <taxon>Dikarya</taxon>
        <taxon>Ascomycota</taxon>
        <taxon>Pezizomycotina</taxon>
        <taxon>Sordariomycetes</taxon>
        <taxon>Sordariomycetidae</taxon>
        <taxon>Sordariales</taxon>
        <taxon>Lasiosphaeriaceae</taxon>
        <taxon>Cercophora</taxon>
    </lineage>
</organism>
<dbReference type="AlphaFoldDB" id="A0AA39YF78"/>
<dbReference type="InterPro" id="IPR038136">
    <property type="entry name" value="CofD-like_dom_sf"/>
</dbReference>
<dbReference type="PANTHER" id="PTHR31240:SF0">
    <property type="entry name" value="MATERNAL EFFECT EMBRYO ARREST 18"/>
    <property type="match status" value="1"/>
</dbReference>
<dbReference type="CDD" id="cd07187">
    <property type="entry name" value="YvcK_like"/>
    <property type="match status" value="1"/>
</dbReference>
<protein>
    <submittedName>
        <fullName evidence="2">Uncharacterized protein</fullName>
    </submittedName>
</protein>
<sequence length="481" mass="51272">MEMESGLSGGRGANGRKSAITIFSGGTAANSLVGVFNRIASKQGGQLTYVIPISDNGGSSSELIRVIGGPSVGDLRSRLVRLIPTLENGEENASNDEEMAALKSLFEHRLPADPARARMEWLDIIETRHLLWGFISSPKRELIRSILNTLNLEIVKRARPNSGFDFSRASIGNMFLTGARIFSGSLESAIYLLSVICSIPTSVSVLPAINSNFTHHISAGLTDGSCITGQVNISHPSAPTALPDDTLVASALSAADHDRIEDANLPGSLPVLRRQHIAFSKTQEDDLPSRIQRVWYINPYGHEIWPNVNDKVLAALQSSTTIIYSIGSLFTSIIPSLILRGVGSAISAPGVRHKILILNAKLDRETGPRTQPMTATDFITAIAAACMQTEPPPPPPATGNSDAVSGSGVESDGTQLRRYVSHLLYLEGTAMGAPVVDVQDLERLGIKCVRVAGRQVAEGKGVSLRYDEVALGEALEGIVGS</sequence>